<accession>A0A8H6B065</accession>
<dbReference type="EMBL" id="JABFCT010000003">
    <property type="protein sequence ID" value="KAF5876924.1"/>
    <property type="molecule type" value="Genomic_DNA"/>
</dbReference>
<protein>
    <submittedName>
        <fullName evidence="1">Uncharacterized protein</fullName>
    </submittedName>
</protein>
<sequence>MSEYVANNKKPTQVIRDYGTPNLLYIYYVPLMSNLDKENLESIKADVETWFAFEAGKTEGQVHGRLGKKELPADSAVASNVRGTIYRIKVIHKFRGNGYTWAPRGIVHNIDKPLGPTLDEDVYGRVCEELKSHYIANGSLPEEFSFVLKSAILLMESAKSPVH</sequence>
<gene>
    <name evidence="1" type="ORF">Bfra_001282</name>
</gene>
<keyword evidence="2" id="KW-1185">Reference proteome</keyword>
<evidence type="ECO:0000313" key="1">
    <source>
        <dbReference type="EMBL" id="KAF5876924.1"/>
    </source>
</evidence>
<comment type="caution">
    <text evidence="1">The sequence shown here is derived from an EMBL/GenBank/DDBJ whole genome shotgun (WGS) entry which is preliminary data.</text>
</comment>
<dbReference type="GeneID" id="59255408"/>
<proteinExistence type="predicted"/>
<dbReference type="RefSeq" id="XP_037195870.1">
    <property type="nucleotide sequence ID" value="XM_037331716.1"/>
</dbReference>
<organism evidence="1 2">
    <name type="scientific">Botrytis fragariae</name>
    <dbReference type="NCBI Taxonomy" id="1964551"/>
    <lineage>
        <taxon>Eukaryota</taxon>
        <taxon>Fungi</taxon>
        <taxon>Dikarya</taxon>
        <taxon>Ascomycota</taxon>
        <taxon>Pezizomycotina</taxon>
        <taxon>Leotiomycetes</taxon>
        <taxon>Helotiales</taxon>
        <taxon>Sclerotiniaceae</taxon>
        <taxon>Botrytis</taxon>
    </lineage>
</organism>
<name>A0A8H6B065_9HELO</name>
<dbReference type="Proteomes" id="UP000531561">
    <property type="component" value="Unassembled WGS sequence"/>
</dbReference>
<reference evidence="1 2" key="1">
    <citation type="journal article" date="2020" name="Phytopathology">
        <title>A high-quality genome resource of Botrytis fragariae, a new and rapidly spreading fungal pathogen causing strawberry gray mold in the U.S.A.</title>
        <authorList>
            <person name="Wu Y."/>
            <person name="Saski C.A."/>
            <person name="Schnabel G."/>
            <person name="Xiao S."/>
            <person name="Hu M."/>
        </authorList>
    </citation>
    <scope>NUCLEOTIDE SEQUENCE [LARGE SCALE GENOMIC DNA]</scope>
    <source>
        <strain evidence="1 2">BVB16</strain>
    </source>
</reference>
<dbReference type="AlphaFoldDB" id="A0A8H6B065"/>
<dbReference type="OrthoDB" id="4719947at2759"/>
<evidence type="ECO:0000313" key="2">
    <source>
        <dbReference type="Proteomes" id="UP000531561"/>
    </source>
</evidence>